<sequence>MIYIELLPHLIRNSLIAIVPFKLVQPPYPKSYDPNVKCEYHAGAVGHAIEKCWGLKHKVYHLIDMGWLSFKENSPNVGNIPLPWHKNPAIKDVAERVQTPMGFVFNELLKYKIISKESVGVGESSICSNIKESYTKLLQNLMDSGLVRVYKGRKEEAMVTIQRENKGNGAPKPLVIHFTLTTTAPKLLVIQIPSSFPYKDSKAIPWKYNVEI</sequence>
<accession>A0A371EX90</accession>
<dbReference type="EMBL" id="QJKJ01011611">
    <property type="protein sequence ID" value="RDX70667.1"/>
    <property type="molecule type" value="Genomic_DNA"/>
</dbReference>
<organism evidence="1 2">
    <name type="scientific">Mucuna pruriens</name>
    <name type="common">Velvet bean</name>
    <name type="synonym">Dolichos pruriens</name>
    <dbReference type="NCBI Taxonomy" id="157652"/>
    <lineage>
        <taxon>Eukaryota</taxon>
        <taxon>Viridiplantae</taxon>
        <taxon>Streptophyta</taxon>
        <taxon>Embryophyta</taxon>
        <taxon>Tracheophyta</taxon>
        <taxon>Spermatophyta</taxon>
        <taxon>Magnoliopsida</taxon>
        <taxon>eudicotyledons</taxon>
        <taxon>Gunneridae</taxon>
        <taxon>Pentapetalae</taxon>
        <taxon>rosids</taxon>
        <taxon>fabids</taxon>
        <taxon>Fabales</taxon>
        <taxon>Fabaceae</taxon>
        <taxon>Papilionoideae</taxon>
        <taxon>50 kb inversion clade</taxon>
        <taxon>NPAAA clade</taxon>
        <taxon>indigoferoid/millettioid clade</taxon>
        <taxon>Phaseoleae</taxon>
        <taxon>Mucuna</taxon>
    </lineage>
</organism>
<evidence type="ECO:0000313" key="2">
    <source>
        <dbReference type="Proteomes" id="UP000257109"/>
    </source>
</evidence>
<evidence type="ECO:0000313" key="1">
    <source>
        <dbReference type="EMBL" id="RDX70667.1"/>
    </source>
</evidence>
<comment type="caution">
    <text evidence="1">The sequence shown here is derived from an EMBL/GenBank/DDBJ whole genome shotgun (WGS) entry which is preliminary data.</text>
</comment>
<dbReference type="OrthoDB" id="1418540at2759"/>
<dbReference type="PANTHER" id="PTHR32108">
    <property type="entry name" value="DNA-DIRECTED RNA POLYMERASE SUBUNIT ALPHA"/>
    <property type="match status" value="1"/>
</dbReference>
<reference evidence="1" key="1">
    <citation type="submission" date="2018-05" db="EMBL/GenBank/DDBJ databases">
        <title>Draft genome of Mucuna pruriens seed.</title>
        <authorList>
            <person name="Nnadi N.E."/>
            <person name="Vos R."/>
            <person name="Hasami M.H."/>
            <person name="Devisetty U.K."/>
            <person name="Aguiy J.C."/>
        </authorList>
    </citation>
    <scope>NUCLEOTIDE SEQUENCE [LARGE SCALE GENOMIC DNA]</scope>
    <source>
        <strain evidence="1">JCA_2017</strain>
    </source>
</reference>
<protein>
    <submittedName>
        <fullName evidence="1">Uncharacterized protein</fullName>
    </submittedName>
</protein>
<dbReference type="AlphaFoldDB" id="A0A371EX90"/>
<dbReference type="Proteomes" id="UP000257109">
    <property type="component" value="Unassembled WGS sequence"/>
</dbReference>
<dbReference type="PANTHER" id="PTHR32108:SF9">
    <property type="entry name" value="REVERSE TRANSCRIPTASE RNASE H-LIKE DOMAIN-CONTAINING PROTEIN"/>
    <property type="match status" value="1"/>
</dbReference>
<name>A0A371EX90_MUCPR</name>
<proteinExistence type="predicted"/>
<gene>
    <name evidence="1" type="ORF">CR513_50057</name>
</gene>
<keyword evidence="2" id="KW-1185">Reference proteome</keyword>
<feature type="non-terminal residue" evidence="1">
    <location>
        <position position="1"/>
    </location>
</feature>